<dbReference type="Gene3D" id="3.30.70.100">
    <property type="match status" value="1"/>
</dbReference>
<evidence type="ECO:0000259" key="3">
    <source>
        <dbReference type="PROSITE" id="PS50102"/>
    </source>
</evidence>
<dbReference type="SUPFAM" id="SSF54928">
    <property type="entry name" value="RNA-binding domain, RBD"/>
    <property type="match status" value="1"/>
</dbReference>
<dbReference type="AlphaFoldDB" id="A0AAE0KV54"/>
<dbReference type="PROSITE" id="PS50206">
    <property type="entry name" value="RHODANESE_3"/>
    <property type="match status" value="1"/>
</dbReference>
<dbReference type="InterPro" id="IPR012677">
    <property type="entry name" value="Nucleotide-bd_a/b_plait_sf"/>
</dbReference>
<dbReference type="SUPFAM" id="SSF52821">
    <property type="entry name" value="Rhodanese/Cell cycle control phosphatase"/>
    <property type="match status" value="1"/>
</dbReference>
<dbReference type="InterPro" id="IPR000504">
    <property type="entry name" value="RRM_dom"/>
</dbReference>
<dbReference type="PROSITE" id="PS50102">
    <property type="entry name" value="RRM"/>
    <property type="match status" value="1"/>
</dbReference>
<feature type="domain" description="Rhodanese" evidence="4">
    <location>
        <begin position="165"/>
        <end position="274"/>
    </location>
</feature>
<dbReference type="Pfam" id="PF00076">
    <property type="entry name" value="RRM_1"/>
    <property type="match status" value="1"/>
</dbReference>
<proteinExistence type="predicted"/>
<evidence type="ECO:0000256" key="1">
    <source>
        <dbReference type="PROSITE-ProRule" id="PRU00176"/>
    </source>
</evidence>
<evidence type="ECO:0008006" key="7">
    <source>
        <dbReference type="Google" id="ProtNLM"/>
    </source>
</evidence>
<protein>
    <recommendedName>
        <fullName evidence="7">Rhodanese domain-containing protein</fullName>
    </recommendedName>
</protein>
<dbReference type="PANTHER" id="PTHR43268:SF7">
    <property type="entry name" value="RHODANESE DOMAIN-CONTAINING PROTEIN"/>
    <property type="match status" value="1"/>
</dbReference>
<accession>A0AAE0KV54</accession>
<name>A0AAE0KV54_9CHLO</name>
<feature type="domain" description="RRM" evidence="3">
    <location>
        <begin position="407"/>
        <end position="483"/>
    </location>
</feature>
<keyword evidence="6" id="KW-1185">Reference proteome</keyword>
<dbReference type="InterPro" id="IPR036873">
    <property type="entry name" value="Rhodanese-like_dom_sf"/>
</dbReference>
<dbReference type="InterPro" id="IPR001763">
    <property type="entry name" value="Rhodanese-like_dom"/>
</dbReference>
<evidence type="ECO:0000256" key="2">
    <source>
        <dbReference type="SAM" id="MobiDB-lite"/>
    </source>
</evidence>
<evidence type="ECO:0000313" key="5">
    <source>
        <dbReference type="EMBL" id="KAK3261872.1"/>
    </source>
</evidence>
<dbReference type="Pfam" id="PF00581">
    <property type="entry name" value="Rhodanese"/>
    <property type="match status" value="1"/>
</dbReference>
<evidence type="ECO:0000313" key="6">
    <source>
        <dbReference type="Proteomes" id="UP001190700"/>
    </source>
</evidence>
<sequence>MESEEIILVENALSNAFKPLPLPPDEIPDDDENYPVTILLFYQYIEPPWNDGEFKVAHKTVLRIAKENDINGRGRIAPEGLNCTLSGYAQNIRNFCSALRSWNTIFNETDFKLTDGVPYKQRFKALTIAKQKELVAYGLDGVKAPSLKHNSTEHVEAHEFHRLMQEPNAVVIDVRNAYETAIGHMAPPAGGAEFIDPKMRNSHEFPKWLNAPETKEKLKGKKVLMYCTGGIRCERASALLDQIEKTSSDFNTEGVCMVRGGIERYLKTFPTGGHWKGKNFLFDKRLEQMPTSKSEEELSTEVQSSCCICFKSWSQYRGGHKCSWSKCKVPVIVCDQCIAKDAPATTQLLCPLCVDGHDLRSLPLPDFVGDKRKLLEAEGAVESACDHTLKVRKRNGEFKEIVQSPSRRLFVGNLPYLVTASLIKSSLEGVDRIHWIMDQKTALFYGSAFVEMKTLAEASAAVKQASTGTKLMGRNLRVRFARNDTDWSPAHQETERPPLPGH</sequence>
<dbReference type="CDD" id="cd00590">
    <property type="entry name" value="RRM_SF"/>
    <property type="match status" value="1"/>
</dbReference>
<dbReference type="InterPro" id="IPR035979">
    <property type="entry name" value="RBD_domain_sf"/>
</dbReference>
<comment type="caution">
    <text evidence="5">The sequence shown here is derived from an EMBL/GenBank/DDBJ whole genome shotgun (WGS) entry which is preliminary data.</text>
</comment>
<dbReference type="Proteomes" id="UP001190700">
    <property type="component" value="Unassembled WGS sequence"/>
</dbReference>
<dbReference type="SMART" id="SM00360">
    <property type="entry name" value="RRM"/>
    <property type="match status" value="1"/>
</dbReference>
<reference evidence="5 6" key="1">
    <citation type="journal article" date="2015" name="Genome Biol. Evol.">
        <title>Comparative Genomics of a Bacterivorous Green Alga Reveals Evolutionary Causalities and Consequences of Phago-Mixotrophic Mode of Nutrition.</title>
        <authorList>
            <person name="Burns J.A."/>
            <person name="Paasch A."/>
            <person name="Narechania A."/>
            <person name="Kim E."/>
        </authorList>
    </citation>
    <scope>NUCLEOTIDE SEQUENCE [LARGE SCALE GENOMIC DNA]</scope>
    <source>
        <strain evidence="5 6">PLY_AMNH</strain>
    </source>
</reference>
<feature type="region of interest" description="Disordered" evidence="2">
    <location>
        <begin position="483"/>
        <end position="502"/>
    </location>
</feature>
<dbReference type="InterPro" id="IPR040503">
    <property type="entry name" value="TRHO_N"/>
</dbReference>
<dbReference type="InterPro" id="IPR020936">
    <property type="entry name" value="TrhO"/>
</dbReference>
<keyword evidence="1" id="KW-0694">RNA-binding</keyword>
<dbReference type="Pfam" id="PF17773">
    <property type="entry name" value="UPF0176_N"/>
    <property type="match status" value="1"/>
</dbReference>
<evidence type="ECO:0000259" key="4">
    <source>
        <dbReference type="PROSITE" id="PS50206"/>
    </source>
</evidence>
<dbReference type="SMART" id="SM00450">
    <property type="entry name" value="RHOD"/>
    <property type="match status" value="1"/>
</dbReference>
<dbReference type="Pfam" id="PF12368">
    <property type="entry name" value="Rhodanese_C"/>
    <property type="match status" value="1"/>
</dbReference>
<dbReference type="PANTHER" id="PTHR43268">
    <property type="entry name" value="THIOSULFATE SULFURTRANSFERASE/RHODANESE-LIKE DOMAIN-CONTAINING PROTEIN 2"/>
    <property type="match status" value="1"/>
</dbReference>
<dbReference type="InterPro" id="IPR022111">
    <property type="entry name" value="Rhodanese_C"/>
</dbReference>
<dbReference type="GO" id="GO:0003723">
    <property type="term" value="F:RNA binding"/>
    <property type="evidence" value="ECO:0007669"/>
    <property type="project" value="UniProtKB-UniRule"/>
</dbReference>
<gene>
    <name evidence="5" type="ORF">CYMTET_29243</name>
</gene>
<dbReference type="EMBL" id="LGRX02016588">
    <property type="protein sequence ID" value="KAK3261872.1"/>
    <property type="molecule type" value="Genomic_DNA"/>
</dbReference>
<dbReference type="Gene3D" id="3.30.70.330">
    <property type="match status" value="1"/>
</dbReference>
<dbReference type="Gene3D" id="3.40.250.10">
    <property type="entry name" value="Rhodanese-like domain"/>
    <property type="match status" value="1"/>
</dbReference>
<organism evidence="5 6">
    <name type="scientific">Cymbomonas tetramitiformis</name>
    <dbReference type="NCBI Taxonomy" id="36881"/>
    <lineage>
        <taxon>Eukaryota</taxon>
        <taxon>Viridiplantae</taxon>
        <taxon>Chlorophyta</taxon>
        <taxon>Pyramimonadophyceae</taxon>
        <taxon>Pyramimonadales</taxon>
        <taxon>Pyramimonadaceae</taxon>
        <taxon>Cymbomonas</taxon>
    </lineage>
</organism>